<dbReference type="Gene3D" id="3.30.110.150">
    <property type="entry name" value="SepF-like protein"/>
    <property type="match status" value="1"/>
</dbReference>
<keyword evidence="1" id="KW-0132">Cell division</keyword>
<evidence type="ECO:0000256" key="1">
    <source>
        <dbReference type="ARBA" id="ARBA00022618"/>
    </source>
</evidence>
<dbReference type="RefSeq" id="WP_188495312.1">
    <property type="nucleotide sequence ID" value="NZ_BMFV01000001.1"/>
</dbReference>
<dbReference type="InterPro" id="IPR038594">
    <property type="entry name" value="SepF-like_sf"/>
</dbReference>
<feature type="region of interest" description="Disordered" evidence="5">
    <location>
        <begin position="18"/>
        <end position="46"/>
    </location>
</feature>
<evidence type="ECO:0000313" key="6">
    <source>
        <dbReference type="EMBL" id="GGH74588.1"/>
    </source>
</evidence>
<sequence length="146" mass="17173">MGLKDSFKHFFNLDEELESHFEQEQPDRRRQSTEGSSYHDPDDFEYAAEEVYNDEEPQPEIFRLDSYGYEDVQTITEHIRERQIVIFSLFHVPKAEAKQMIDFMSGVVYALDGQIIKLEPHTFLCALNEIDVTSVLVEYSEKVIMK</sequence>
<comment type="function">
    <text evidence="4">Cell division protein that is part of the divisome complex and is recruited early to the Z-ring. Probably stimulates Z-ring formation, perhaps through the cross-linking of FtsZ protofilaments. Its function overlaps with FtsA.</text>
</comment>
<feature type="compositionally biased region" description="Basic and acidic residues" evidence="5">
    <location>
        <begin position="18"/>
        <end position="41"/>
    </location>
</feature>
<dbReference type="PANTHER" id="PTHR35798:SF1">
    <property type="entry name" value="CELL DIVISION PROTEIN SEPF"/>
    <property type="match status" value="1"/>
</dbReference>
<evidence type="ECO:0000256" key="3">
    <source>
        <dbReference type="ARBA" id="ARBA00023306"/>
    </source>
</evidence>
<proteinExistence type="predicted"/>
<protein>
    <recommendedName>
        <fullName evidence="8">Cell division protein SepF</fullName>
    </recommendedName>
</protein>
<reference evidence="6" key="2">
    <citation type="submission" date="2020-09" db="EMBL/GenBank/DDBJ databases">
        <authorList>
            <person name="Sun Q."/>
            <person name="Zhou Y."/>
        </authorList>
    </citation>
    <scope>NUCLEOTIDE SEQUENCE</scope>
    <source>
        <strain evidence="6">CGMCC 1.12777</strain>
    </source>
</reference>
<gene>
    <name evidence="6" type="ORF">GCM10007096_02980</name>
</gene>
<keyword evidence="2" id="KW-0717">Septation</keyword>
<dbReference type="InterPro" id="IPR007561">
    <property type="entry name" value="Cell_div_SepF/SepF-rel"/>
</dbReference>
<dbReference type="PANTHER" id="PTHR35798">
    <property type="entry name" value="CELL DIVISION PROTEIN SEPF"/>
    <property type="match status" value="1"/>
</dbReference>
<evidence type="ECO:0000256" key="2">
    <source>
        <dbReference type="ARBA" id="ARBA00023210"/>
    </source>
</evidence>
<comment type="caution">
    <text evidence="6">The sequence shown here is derived from an EMBL/GenBank/DDBJ whole genome shotgun (WGS) entry which is preliminary data.</text>
</comment>
<evidence type="ECO:0000256" key="4">
    <source>
        <dbReference type="ARBA" id="ARBA00044936"/>
    </source>
</evidence>
<dbReference type="Proteomes" id="UP000656813">
    <property type="component" value="Unassembled WGS sequence"/>
</dbReference>
<dbReference type="GO" id="GO:0000917">
    <property type="term" value="P:division septum assembly"/>
    <property type="evidence" value="ECO:0007669"/>
    <property type="project" value="UniProtKB-KW"/>
</dbReference>
<accession>A0A8J2ZT15</accession>
<keyword evidence="7" id="KW-1185">Reference proteome</keyword>
<dbReference type="EMBL" id="BMFV01000001">
    <property type="protein sequence ID" value="GGH74588.1"/>
    <property type="molecule type" value="Genomic_DNA"/>
</dbReference>
<dbReference type="Pfam" id="PF04472">
    <property type="entry name" value="SepF"/>
    <property type="match status" value="1"/>
</dbReference>
<evidence type="ECO:0000256" key="5">
    <source>
        <dbReference type="SAM" id="MobiDB-lite"/>
    </source>
</evidence>
<dbReference type="InterPro" id="IPR023052">
    <property type="entry name" value="Cell_div_SepF"/>
</dbReference>
<evidence type="ECO:0008006" key="8">
    <source>
        <dbReference type="Google" id="ProtNLM"/>
    </source>
</evidence>
<keyword evidence="3" id="KW-0131">Cell cycle</keyword>
<organism evidence="6 7">
    <name type="scientific">Pullulanibacillus pueri</name>
    <dbReference type="NCBI Taxonomy" id="1437324"/>
    <lineage>
        <taxon>Bacteria</taxon>
        <taxon>Bacillati</taxon>
        <taxon>Bacillota</taxon>
        <taxon>Bacilli</taxon>
        <taxon>Bacillales</taxon>
        <taxon>Sporolactobacillaceae</taxon>
        <taxon>Pullulanibacillus</taxon>
    </lineage>
</organism>
<evidence type="ECO:0000313" key="7">
    <source>
        <dbReference type="Proteomes" id="UP000656813"/>
    </source>
</evidence>
<reference evidence="6" key="1">
    <citation type="journal article" date="2014" name="Int. J. Syst. Evol. Microbiol.">
        <title>Complete genome sequence of Corynebacterium casei LMG S-19264T (=DSM 44701T), isolated from a smear-ripened cheese.</title>
        <authorList>
            <consortium name="US DOE Joint Genome Institute (JGI-PGF)"/>
            <person name="Walter F."/>
            <person name="Albersmeier A."/>
            <person name="Kalinowski J."/>
            <person name="Ruckert C."/>
        </authorList>
    </citation>
    <scope>NUCLEOTIDE SEQUENCE</scope>
    <source>
        <strain evidence="6">CGMCC 1.12777</strain>
    </source>
</reference>
<name>A0A8J2ZT15_9BACL</name>
<dbReference type="AlphaFoldDB" id="A0A8J2ZT15"/>